<organism evidence="1 3">
    <name type="scientific">Opisthorchis viverrini</name>
    <name type="common">Southeast Asian liver fluke</name>
    <dbReference type="NCBI Taxonomy" id="6198"/>
    <lineage>
        <taxon>Eukaryota</taxon>
        <taxon>Metazoa</taxon>
        <taxon>Spiralia</taxon>
        <taxon>Lophotrochozoa</taxon>
        <taxon>Platyhelminthes</taxon>
        <taxon>Trematoda</taxon>
        <taxon>Digenea</taxon>
        <taxon>Opisthorchiida</taxon>
        <taxon>Opisthorchiata</taxon>
        <taxon>Opisthorchiidae</taxon>
        <taxon>Opisthorchis</taxon>
    </lineage>
</organism>
<dbReference type="Proteomes" id="UP000054324">
    <property type="component" value="Unassembled WGS sequence"/>
</dbReference>
<accession>A0A074Z009</accession>
<dbReference type="STRING" id="6198.A0A074Z009"/>
<gene>
    <name evidence="2" type="ORF">T265_12135</name>
    <name evidence="1" type="ORF">T265_12150</name>
</gene>
<protein>
    <recommendedName>
        <fullName evidence="4">Reverse transcriptase domain-containing protein</fullName>
    </recommendedName>
</protein>
<dbReference type="CTD" id="20326318"/>
<dbReference type="EMBL" id="KL597796">
    <property type="protein sequence ID" value="KER18834.1"/>
    <property type="molecule type" value="Genomic_DNA"/>
</dbReference>
<name>A0A074Z009_OPIVI</name>
<dbReference type="CTD" id="20326303"/>
<keyword evidence="3" id="KW-1185">Reference proteome</keyword>
<evidence type="ECO:0000313" key="2">
    <source>
        <dbReference type="EMBL" id="KER18834.1"/>
    </source>
</evidence>
<dbReference type="GeneID" id="20326303"/>
<dbReference type="RefSeq" id="XP_009177453.1">
    <property type="nucleotide sequence ID" value="XM_009179189.1"/>
</dbReference>
<sequence length="99" mass="10775">MSGTTDTVKYLGLRLNWKGRLRANAGKILEDMLVNISKAPLKPHQKPVILKDFTNPHLQYELVLGSAHGNTLKALDIARGEGMVAVAQGHPVGFLLCES</sequence>
<evidence type="ECO:0000313" key="1">
    <source>
        <dbReference type="EMBL" id="KER18802.1"/>
    </source>
</evidence>
<proteinExistence type="predicted"/>
<dbReference type="GeneID" id="20326318"/>
<evidence type="ECO:0000313" key="3">
    <source>
        <dbReference type="Proteomes" id="UP000054324"/>
    </source>
</evidence>
<dbReference type="KEGG" id="ovi:T265_12150"/>
<dbReference type="EMBL" id="KL597900">
    <property type="protein sequence ID" value="KER18802.1"/>
    <property type="molecule type" value="Genomic_DNA"/>
</dbReference>
<reference evidence="1 3" key="1">
    <citation type="submission" date="2013-11" db="EMBL/GenBank/DDBJ databases">
        <title>Opisthorchis viverrini - life in the bile duct.</title>
        <authorList>
            <person name="Young N.D."/>
            <person name="Nagarajan N."/>
            <person name="Lin S.J."/>
            <person name="Korhonen P.K."/>
            <person name="Jex A.R."/>
            <person name="Hall R.S."/>
            <person name="Safavi-Hemami H."/>
            <person name="Kaewkong W."/>
            <person name="Bertrand D."/>
            <person name="Gao S."/>
            <person name="Seet Q."/>
            <person name="Wongkham S."/>
            <person name="Teh B.T."/>
            <person name="Wongkham C."/>
            <person name="Intapan P.M."/>
            <person name="Maleewong W."/>
            <person name="Yang X."/>
            <person name="Hu M."/>
            <person name="Wang Z."/>
            <person name="Hofmann A."/>
            <person name="Sternberg P.W."/>
            <person name="Tan P."/>
            <person name="Wang J."/>
            <person name="Gasser R.B."/>
        </authorList>
    </citation>
    <scope>NUCLEOTIDE SEQUENCE [LARGE SCALE GENOMIC DNA]</scope>
</reference>
<evidence type="ECO:0008006" key="4">
    <source>
        <dbReference type="Google" id="ProtNLM"/>
    </source>
</evidence>
<dbReference type="AlphaFoldDB" id="A0A074Z009"/>
<dbReference type="OrthoDB" id="6288414at2759"/>
<dbReference type="RefSeq" id="XP_009177418.1">
    <property type="nucleotide sequence ID" value="XM_009179154.1"/>
</dbReference>
<dbReference type="KEGG" id="ovi:T265_12135"/>